<dbReference type="EMBL" id="JBGFTU010000003">
    <property type="protein sequence ID" value="MEZ0163794.1"/>
    <property type="molecule type" value="Genomic_DNA"/>
</dbReference>
<name>A0ABV4GXI3_9ACTN</name>
<dbReference type="Proteomes" id="UP001565927">
    <property type="component" value="Unassembled WGS sequence"/>
</dbReference>
<evidence type="ECO:0000256" key="1">
    <source>
        <dbReference type="SAM" id="MobiDB-lite"/>
    </source>
</evidence>
<feature type="compositionally biased region" description="Polar residues" evidence="1">
    <location>
        <begin position="1"/>
        <end position="11"/>
    </location>
</feature>
<accession>A0ABV4GXI3</accession>
<comment type="caution">
    <text evidence="2">The sequence shown here is derived from an EMBL/GenBank/DDBJ whole genome shotgun (WGS) entry which is preliminary data.</text>
</comment>
<dbReference type="RefSeq" id="WP_370440046.1">
    <property type="nucleotide sequence ID" value="NZ_JBGFTU010000003.1"/>
</dbReference>
<organism evidence="2 3">
    <name type="scientific">Kineococcus halophytocola</name>
    <dbReference type="NCBI Taxonomy" id="3234027"/>
    <lineage>
        <taxon>Bacteria</taxon>
        <taxon>Bacillati</taxon>
        <taxon>Actinomycetota</taxon>
        <taxon>Actinomycetes</taxon>
        <taxon>Kineosporiales</taxon>
        <taxon>Kineosporiaceae</taxon>
        <taxon>Kineococcus</taxon>
    </lineage>
</organism>
<evidence type="ECO:0000313" key="2">
    <source>
        <dbReference type="EMBL" id="MEZ0163794.1"/>
    </source>
</evidence>
<keyword evidence="3" id="KW-1185">Reference proteome</keyword>
<evidence type="ECO:0000313" key="3">
    <source>
        <dbReference type="Proteomes" id="UP001565927"/>
    </source>
</evidence>
<feature type="compositionally biased region" description="Low complexity" evidence="1">
    <location>
        <begin position="13"/>
        <end position="25"/>
    </location>
</feature>
<sequence>MLSLESATWGSQAVPAPAPARTGTTPDRDRERRRRRGPAMVIHRPTTAAAVEPGPPDALHPAGRVDIYL</sequence>
<feature type="region of interest" description="Disordered" evidence="1">
    <location>
        <begin position="1"/>
        <end position="69"/>
    </location>
</feature>
<reference evidence="2 3" key="1">
    <citation type="submission" date="2024-07" db="EMBL/GenBank/DDBJ databases">
        <authorList>
            <person name="Thanompreechachai J."/>
            <person name="Duangmal K."/>
        </authorList>
    </citation>
    <scope>NUCLEOTIDE SEQUENCE [LARGE SCALE GENOMIC DNA]</scope>
    <source>
        <strain evidence="2 3">LSe6-4</strain>
    </source>
</reference>
<proteinExistence type="predicted"/>
<gene>
    <name evidence="2" type="ORF">AB2L27_03315</name>
</gene>
<protein>
    <submittedName>
        <fullName evidence="2">Uncharacterized protein</fullName>
    </submittedName>
</protein>